<keyword evidence="3" id="KW-0648">Protein biosynthesis</keyword>
<comment type="caution">
    <text evidence="3">The sequence shown here is derived from an EMBL/GenBank/DDBJ whole genome shotgun (WGS) entry which is preliminary data.</text>
</comment>
<feature type="region of interest" description="Disordered" evidence="1">
    <location>
        <begin position="99"/>
        <end position="169"/>
    </location>
</feature>
<feature type="transmembrane region" description="Helical" evidence="2">
    <location>
        <begin position="316"/>
        <end position="334"/>
    </location>
</feature>
<feature type="compositionally biased region" description="Low complexity" evidence="1">
    <location>
        <begin position="119"/>
        <end position="135"/>
    </location>
</feature>
<dbReference type="Proteomes" id="UP001219518">
    <property type="component" value="Unassembled WGS sequence"/>
</dbReference>
<reference evidence="3" key="1">
    <citation type="submission" date="2021-07" db="EMBL/GenBank/DDBJ databases">
        <authorList>
            <person name="Catto M.A."/>
            <person name="Jacobson A."/>
            <person name="Kennedy G."/>
            <person name="Labadie P."/>
            <person name="Hunt B.G."/>
            <person name="Srinivasan R."/>
        </authorList>
    </citation>
    <scope>NUCLEOTIDE SEQUENCE</scope>
    <source>
        <strain evidence="3">PL_HMW_Pooled</strain>
        <tissue evidence="3">Head</tissue>
    </source>
</reference>
<evidence type="ECO:0000256" key="1">
    <source>
        <dbReference type="SAM" id="MobiDB-lite"/>
    </source>
</evidence>
<keyword evidence="2" id="KW-1133">Transmembrane helix</keyword>
<feature type="compositionally biased region" description="Basic residues" evidence="1">
    <location>
        <begin position="107"/>
        <end position="118"/>
    </location>
</feature>
<gene>
    <name evidence="3" type="ORF">KUF71_015559</name>
</gene>
<feature type="compositionally biased region" description="Gly residues" evidence="1">
    <location>
        <begin position="929"/>
        <end position="940"/>
    </location>
</feature>
<feature type="compositionally biased region" description="Gly residues" evidence="1">
    <location>
        <begin position="656"/>
        <end position="678"/>
    </location>
</feature>
<feature type="transmembrane region" description="Helical" evidence="2">
    <location>
        <begin position="279"/>
        <end position="304"/>
    </location>
</feature>
<feature type="compositionally biased region" description="Gly residues" evidence="1">
    <location>
        <begin position="1069"/>
        <end position="1080"/>
    </location>
</feature>
<protein>
    <submittedName>
        <fullName evidence="3">Translation initiation factor IF-2</fullName>
    </submittedName>
</protein>
<dbReference type="AlphaFoldDB" id="A0AAE1LPV4"/>
<keyword evidence="2" id="KW-0812">Transmembrane</keyword>
<feature type="compositionally biased region" description="Polar residues" evidence="1">
    <location>
        <begin position="1213"/>
        <end position="1223"/>
    </location>
</feature>
<feature type="compositionally biased region" description="Gly residues" evidence="1">
    <location>
        <begin position="964"/>
        <end position="975"/>
    </location>
</feature>
<feature type="transmembrane region" description="Helical" evidence="2">
    <location>
        <begin position="245"/>
        <end position="267"/>
    </location>
</feature>
<keyword evidence="2" id="KW-0472">Membrane</keyword>
<feature type="compositionally biased region" description="Gly residues" evidence="1">
    <location>
        <begin position="999"/>
        <end position="1010"/>
    </location>
</feature>
<accession>A0AAE1LPV4</accession>
<evidence type="ECO:0000313" key="3">
    <source>
        <dbReference type="EMBL" id="KAK3927275.1"/>
    </source>
</evidence>
<feature type="compositionally biased region" description="Low complexity" evidence="1">
    <location>
        <begin position="737"/>
        <end position="749"/>
    </location>
</feature>
<name>A0AAE1LPV4_9NEOP</name>
<feature type="compositionally biased region" description="Low complexity" evidence="1">
    <location>
        <begin position="1178"/>
        <end position="1195"/>
    </location>
</feature>
<dbReference type="EMBL" id="JAHWGI010001285">
    <property type="protein sequence ID" value="KAK3927275.1"/>
    <property type="molecule type" value="Genomic_DNA"/>
</dbReference>
<proteinExistence type="predicted"/>
<feature type="compositionally biased region" description="Low complexity" evidence="1">
    <location>
        <begin position="640"/>
        <end position="655"/>
    </location>
</feature>
<dbReference type="GO" id="GO:0003743">
    <property type="term" value="F:translation initiation factor activity"/>
    <property type="evidence" value="ECO:0007669"/>
    <property type="project" value="UniProtKB-KW"/>
</dbReference>
<evidence type="ECO:0000256" key="2">
    <source>
        <dbReference type="SAM" id="Phobius"/>
    </source>
</evidence>
<reference evidence="3" key="2">
    <citation type="journal article" date="2023" name="BMC Genomics">
        <title>Pest status, molecular evolution, and epigenetic factors derived from the genome assembly of Frankliniella fusca, a thysanopteran phytovirus vector.</title>
        <authorList>
            <person name="Catto M.A."/>
            <person name="Labadie P.E."/>
            <person name="Jacobson A.L."/>
            <person name="Kennedy G.G."/>
            <person name="Srinivasan R."/>
            <person name="Hunt B.G."/>
        </authorList>
    </citation>
    <scope>NUCLEOTIDE SEQUENCE</scope>
    <source>
        <strain evidence="3">PL_HMW_Pooled</strain>
    </source>
</reference>
<organism evidence="3 4">
    <name type="scientific">Frankliniella fusca</name>
    <dbReference type="NCBI Taxonomy" id="407009"/>
    <lineage>
        <taxon>Eukaryota</taxon>
        <taxon>Metazoa</taxon>
        <taxon>Ecdysozoa</taxon>
        <taxon>Arthropoda</taxon>
        <taxon>Hexapoda</taxon>
        <taxon>Insecta</taxon>
        <taxon>Pterygota</taxon>
        <taxon>Neoptera</taxon>
        <taxon>Paraneoptera</taxon>
        <taxon>Thysanoptera</taxon>
        <taxon>Terebrantia</taxon>
        <taxon>Thripoidea</taxon>
        <taxon>Thripidae</taxon>
        <taxon>Frankliniella</taxon>
    </lineage>
</organism>
<feature type="compositionally biased region" description="Gly residues" evidence="1">
    <location>
        <begin position="1034"/>
        <end position="1045"/>
    </location>
</feature>
<feature type="region of interest" description="Disordered" evidence="1">
    <location>
        <begin position="416"/>
        <end position="456"/>
    </location>
</feature>
<feature type="region of interest" description="Disordered" evidence="1">
    <location>
        <begin position="611"/>
        <end position="1223"/>
    </location>
</feature>
<sequence>MKKVTARRADDAASLTDGRGGGVLRRVVAILGHVVSLQLDVRVAPGLLVVRLVLGLVLVRGHGDDEHALPATAPEHRPQAAQAGPHHEHALAAVRVLVGPGADRPPARHRLARPRRRPTLPARTTGPGRPLGPGAPHEHHTAVVLGPGASRTRSHGPGPPDHTETRPHHKDAVAVAADVAEASLCVLLRARTGGPAGPETRPHDEHALSLIASQSRETRVEASAGAEHARGPQQEVQNAAVATRLLLATLCVAVVMLRGVASVAAFASRRLDSRGNLGVVLVVLNFTVFLAILLAASSCVSWSFVACRLGDGVVSVVRILGLLSLLARFTYGFASRRLRDGLLAVDVLADLGAASLFVLRNLVVSGLLVLGAGSDGPALRPRAAELRDAGQDVVDVGVGEAGAAVAAARLHVAAQRGEQREVQRHAPRPSVPGQAVRGRQHGAVAAPEQDHPQARGQSAGLRVLGGGRRRRRRAEVVRTDSVRTRADQDGNAAAIDAAAASILRGHGQQSGQQRQDLRAPKGERVRVVWELFMYLNTLAWKLSPARPGPARALRGPRHLRHLCADQPDPAWSSQSRLEPGGMAAAAAWSWRPRRPVCLLCAAALASASAKPYGIKGNPGADQYLDQRTEDGLGPLPANLPSRASPGPGPARAGSYGPRGGGSYGPAGGSYGPPGGSYGPAGRDVDGDYPAPSSGYRRPQTGGYGPAEGEYPVAGGRRPQPGGSYGPRSDANIDGGEYYPAPGSRRPAPGGSYGPGPAGREVDGEYPLPSSGYRRPQPQSGSYGPAEDEYPAPGPGSRPRRPQGGSYAAGRDVDGDGYYPVAPGSGSRAPQGGSYAPRGSGAYGPQTGNLHDTGLGPEHGAEHGGLKGGRPPMAGSYGPQAGGSYGPQAGSLHAGPEDVEYGGLKGGRPQAGSYGPQAGDLHSGPEAGYGDQGGLKGGLKGGRPQAGSYGPQTGDLHSGPEAGYGDQGGLKGGLKGGRPQAGSYGPQTGDLHSGPEAGYGDQGGLKGGLKGGRPQAGSYGPQTGDLHSEPEAGYGDQGGLKGGLKGGRPQPGSYGPQTGDLHSGPEAGYGDQGGLKGGLKGGRPQAGSYGPQNGDLHSGPDAEHGGLKGGSYGPQTGDLHSGPETEQGGLKGGRPQSGSYGPQAGKLHSGPEADHVAEQGGLKGGSTPTGEGEIEHLMGGPAKGASGSYGPGPASANLETLEPAPLPLAGGGSYSRSSQRPGGY</sequence>
<keyword evidence="3" id="KW-0396">Initiation factor</keyword>
<keyword evidence="4" id="KW-1185">Reference proteome</keyword>
<evidence type="ECO:0000313" key="4">
    <source>
        <dbReference type="Proteomes" id="UP001219518"/>
    </source>
</evidence>